<dbReference type="PIRSF" id="PIRSF006493">
    <property type="entry name" value="Prok_Ku"/>
    <property type="match status" value="1"/>
</dbReference>
<comment type="similarity">
    <text evidence="2">Belongs to the prokaryotic Ku family.</text>
</comment>
<feature type="compositionally biased region" description="Low complexity" evidence="3">
    <location>
        <begin position="253"/>
        <end position="266"/>
    </location>
</feature>
<evidence type="ECO:0000313" key="6">
    <source>
        <dbReference type="Proteomes" id="UP000186364"/>
    </source>
</evidence>
<reference evidence="5 6" key="1">
    <citation type="submission" date="2016-09" db="EMBL/GenBank/DDBJ databases">
        <title>Rhizobium sp. nov., a novel species isolated from the rice rhizosphere.</title>
        <authorList>
            <person name="Zhao J."/>
            <person name="Zhang X."/>
        </authorList>
    </citation>
    <scope>NUCLEOTIDE SEQUENCE [LARGE SCALE GENOMIC DNA]</scope>
    <source>
        <strain evidence="5 6">1.7048</strain>
    </source>
</reference>
<dbReference type="AlphaFoldDB" id="A0A1Q9AUN0"/>
<accession>A0A1Q9AUN0</accession>
<evidence type="ECO:0000256" key="1">
    <source>
        <dbReference type="ARBA" id="ARBA00023125"/>
    </source>
</evidence>
<sequence>MAPRANWKGHLKLGEMACAVALYTAASTSERISFHMLNRKTGNRLHREFVDSETGAVVEHDDQVKGYALSENDFVVLEPEEVAAAVPDSDKMLAIEAFLPSDEIDDVYFDKPYYLAPADPQSRDVFALVRDALAKKKVAAIARTVLFRRLRTVLIRPHEDGLVAFTLNYDYEVRPSAEVFADLPEVTLKGEMLDLATHIIKTKMGRFDPSTFDDRYENALGEVIKAKIEGRKIKKPPEPERGKVIDLMEALRQSAGAGSAGQSSRAAEARSAKGKAEDRKAATKATRTKATRAKASAGSSRSRASSRKAG</sequence>
<keyword evidence="6" id="KW-1185">Reference proteome</keyword>
<evidence type="ECO:0000256" key="2">
    <source>
        <dbReference type="HAMAP-Rule" id="MF_01875"/>
    </source>
</evidence>
<dbReference type="SUPFAM" id="SSF100939">
    <property type="entry name" value="SPOC domain-like"/>
    <property type="match status" value="1"/>
</dbReference>
<comment type="function">
    <text evidence="2">With LigD forms a non-homologous end joining (NHEJ) DNA repair enzyme, which repairs dsDNA breaks with reduced fidelity. Binds linear dsDNA with 5'- and 3'- overhangs but not closed circular dsDNA nor ssDNA. Recruits and stimulates the ligase activity of LigD.</text>
</comment>
<gene>
    <name evidence="2" type="primary">ku</name>
    <name evidence="5" type="ORF">BJF93_04075</name>
</gene>
<feature type="domain" description="Ku" evidence="4">
    <location>
        <begin position="55"/>
        <end position="188"/>
    </location>
</feature>
<comment type="caution">
    <text evidence="5">The sequence shown here is derived from an EMBL/GenBank/DDBJ whole genome shotgun (WGS) entry which is preliminary data.</text>
</comment>
<evidence type="ECO:0000256" key="3">
    <source>
        <dbReference type="SAM" id="MobiDB-lite"/>
    </source>
</evidence>
<dbReference type="InterPro" id="IPR006164">
    <property type="entry name" value="DNA_bd_Ku70/Ku80"/>
</dbReference>
<comment type="subunit">
    <text evidence="2">Homodimer. Interacts with LigD.</text>
</comment>
<dbReference type="GO" id="GO:0006303">
    <property type="term" value="P:double-strand break repair via nonhomologous end joining"/>
    <property type="evidence" value="ECO:0007669"/>
    <property type="project" value="UniProtKB-UniRule"/>
</dbReference>
<feature type="region of interest" description="Disordered" evidence="3">
    <location>
        <begin position="253"/>
        <end position="310"/>
    </location>
</feature>
<proteinExistence type="inferred from homology"/>
<dbReference type="GO" id="GO:0006310">
    <property type="term" value="P:DNA recombination"/>
    <property type="evidence" value="ECO:0007669"/>
    <property type="project" value="UniProtKB-KW"/>
</dbReference>
<dbReference type="InterPro" id="IPR016194">
    <property type="entry name" value="SPOC-like_C_dom_sf"/>
</dbReference>
<dbReference type="PANTHER" id="PTHR41251:SF1">
    <property type="entry name" value="NON-HOMOLOGOUS END JOINING PROTEIN KU"/>
    <property type="match status" value="1"/>
</dbReference>
<dbReference type="Proteomes" id="UP000186364">
    <property type="component" value="Unassembled WGS sequence"/>
</dbReference>
<keyword evidence="2" id="KW-0227">DNA damage</keyword>
<keyword evidence="2" id="KW-0233">DNA recombination</keyword>
<name>A0A1Q9AUN0_9HYPH</name>
<dbReference type="OrthoDB" id="9780854at2"/>
<dbReference type="EMBL" id="MKIP01000053">
    <property type="protein sequence ID" value="OLP59104.1"/>
    <property type="molecule type" value="Genomic_DNA"/>
</dbReference>
<evidence type="ECO:0000259" key="4">
    <source>
        <dbReference type="SMART" id="SM00559"/>
    </source>
</evidence>
<dbReference type="SMART" id="SM00559">
    <property type="entry name" value="Ku78"/>
    <property type="match status" value="1"/>
</dbReference>
<keyword evidence="2" id="KW-0234">DNA repair</keyword>
<dbReference type="GO" id="GO:0003690">
    <property type="term" value="F:double-stranded DNA binding"/>
    <property type="evidence" value="ECO:0007669"/>
    <property type="project" value="UniProtKB-UniRule"/>
</dbReference>
<dbReference type="RefSeq" id="WP_075628447.1">
    <property type="nucleotide sequence ID" value="NZ_FOAM01000004.1"/>
</dbReference>
<protein>
    <recommendedName>
        <fullName evidence="2">Non-homologous end joining protein Ku</fullName>
    </recommendedName>
</protein>
<dbReference type="PANTHER" id="PTHR41251">
    <property type="entry name" value="NON-HOMOLOGOUS END JOINING PROTEIN KU"/>
    <property type="match status" value="1"/>
</dbReference>
<organism evidence="5 6">
    <name type="scientific">Xaviernesmea oryzae</name>
    <dbReference type="NCBI Taxonomy" id="464029"/>
    <lineage>
        <taxon>Bacteria</taxon>
        <taxon>Pseudomonadati</taxon>
        <taxon>Pseudomonadota</taxon>
        <taxon>Alphaproteobacteria</taxon>
        <taxon>Hyphomicrobiales</taxon>
        <taxon>Rhizobiaceae</taxon>
        <taxon>Rhizobium/Agrobacterium group</taxon>
        <taxon>Xaviernesmea</taxon>
    </lineage>
</organism>
<dbReference type="CDD" id="cd00789">
    <property type="entry name" value="KU_like"/>
    <property type="match status" value="1"/>
</dbReference>
<keyword evidence="1 2" id="KW-0238">DNA-binding</keyword>
<feature type="compositionally biased region" description="Low complexity" evidence="3">
    <location>
        <begin position="293"/>
        <end position="303"/>
    </location>
</feature>
<dbReference type="InterPro" id="IPR009187">
    <property type="entry name" value="Prok_Ku"/>
</dbReference>
<evidence type="ECO:0000313" key="5">
    <source>
        <dbReference type="EMBL" id="OLP59104.1"/>
    </source>
</evidence>
<feature type="compositionally biased region" description="Basic and acidic residues" evidence="3">
    <location>
        <begin position="267"/>
        <end position="281"/>
    </location>
</feature>
<dbReference type="HAMAP" id="MF_01875">
    <property type="entry name" value="Prokaryotic_Ku"/>
    <property type="match status" value="1"/>
</dbReference>
<dbReference type="NCBIfam" id="TIGR02772">
    <property type="entry name" value="Ku_bact"/>
    <property type="match status" value="1"/>
</dbReference>
<dbReference type="Pfam" id="PF02735">
    <property type="entry name" value="Ku"/>
    <property type="match status" value="1"/>
</dbReference>
<dbReference type="Gene3D" id="2.40.290.10">
    <property type="match status" value="1"/>
</dbReference>